<dbReference type="EMBL" id="FUWJ01000007">
    <property type="protein sequence ID" value="SKA24899.1"/>
    <property type="molecule type" value="Genomic_DNA"/>
</dbReference>
<evidence type="ECO:0000313" key="3">
    <source>
        <dbReference type="Proteomes" id="UP000190092"/>
    </source>
</evidence>
<evidence type="ECO:0000313" key="2">
    <source>
        <dbReference type="EMBL" id="SKA24899.1"/>
    </source>
</evidence>
<feature type="domain" description="Carboxymuconolactone decarboxylase-like" evidence="1">
    <location>
        <begin position="49"/>
        <end position="131"/>
    </location>
</feature>
<keyword evidence="2" id="KW-0575">Peroxidase</keyword>
<dbReference type="InterPro" id="IPR003779">
    <property type="entry name" value="CMD-like"/>
</dbReference>
<dbReference type="STRING" id="225324.SAMN02745126_04464"/>
<dbReference type="PANTHER" id="PTHR35446:SF2">
    <property type="entry name" value="CARBOXYMUCONOLACTONE DECARBOXYLASE-LIKE DOMAIN-CONTAINING PROTEIN"/>
    <property type="match status" value="1"/>
</dbReference>
<dbReference type="SUPFAM" id="SSF69118">
    <property type="entry name" value="AhpD-like"/>
    <property type="match status" value="1"/>
</dbReference>
<dbReference type="Gene3D" id="1.20.1290.10">
    <property type="entry name" value="AhpD-like"/>
    <property type="match status" value="1"/>
</dbReference>
<accession>A0A1T4S9K5</accession>
<dbReference type="Pfam" id="PF02627">
    <property type="entry name" value="CMD"/>
    <property type="match status" value="1"/>
</dbReference>
<dbReference type="GO" id="GO:0051920">
    <property type="term" value="F:peroxiredoxin activity"/>
    <property type="evidence" value="ECO:0007669"/>
    <property type="project" value="InterPro"/>
</dbReference>
<dbReference type="PANTHER" id="PTHR35446">
    <property type="entry name" value="SI:CH211-175M2.5"/>
    <property type="match status" value="1"/>
</dbReference>
<name>A0A1T4S9K5_9HYPH</name>
<organism evidence="2 3">
    <name type="scientific">Enhydrobacter aerosaccus</name>
    <dbReference type="NCBI Taxonomy" id="225324"/>
    <lineage>
        <taxon>Bacteria</taxon>
        <taxon>Pseudomonadati</taxon>
        <taxon>Pseudomonadota</taxon>
        <taxon>Alphaproteobacteria</taxon>
        <taxon>Hyphomicrobiales</taxon>
        <taxon>Enhydrobacter</taxon>
    </lineage>
</organism>
<keyword evidence="2" id="KW-0560">Oxidoreductase</keyword>
<dbReference type="AlphaFoldDB" id="A0A1T4S9K5"/>
<protein>
    <submittedName>
        <fullName evidence="2">Uncharacterized peroxidase-related enzyme</fullName>
    </submittedName>
</protein>
<dbReference type="OrthoDB" id="9801997at2"/>
<dbReference type="Proteomes" id="UP000190092">
    <property type="component" value="Unassembled WGS sequence"/>
</dbReference>
<keyword evidence="3" id="KW-1185">Reference proteome</keyword>
<proteinExistence type="predicted"/>
<reference evidence="3" key="1">
    <citation type="submission" date="2017-02" db="EMBL/GenBank/DDBJ databases">
        <authorList>
            <person name="Varghese N."/>
            <person name="Submissions S."/>
        </authorList>
    </citation>
    <scope>NUCLEOTIDE SEQUENCE [LARGE SCALE GENOMIC DNA]</scope>
    <source>
        <strain evidence="3">ATCC 27094</strain>
    </source>
</reference>
<gene>
    <name evidence="2" type="ORF">SAMN02745126_04464</name>
</gene>
<sequence length="205" mass="21949">MTVSDRSCSTAHIAPLEDAELVSVHDVIDLARKFSGYVPTSMRIMARKPALLRAFSALISAVMREPGEIPADLKWLIAHSVSASAGCRYCQAHTAANSAKAGLPVAKIEALMEYESSALYSAGERAVIALALAAGRVPNETTRAHFDTLRAHFSEGGIVEVVAVISLFGWLNRWNDTFASDLEQSPMEFAKAHLGASGWSPGKHG</sequence>
<dbReference type="RefSeq" id="WP_085936129.1">
    <property type="nucleotide sequence ID" value="NZ_FUWJ01000007.1"/>
</dbReference>
<evidence type="ECO:0000259" key="1">
    <source>
        <dbReference type="Pfam" id="PF02627"/>
    </source>
</evidence>
<dbReference type="InterPro" id="IPR029032">
    <property type="entry name" value="AhpD-like"/>
</dbReference>